<proteinExistence type="inferred from homology"/>
<dbReference type="InterPro" id="IPR002877">
    <property type="entry name" value="RNA_MeTrfase_FtsJ_dom"/>
</dbReference>
<dbReference type="Gene3D" id="3.40.50.150">
    <property type="entry name" value="Vaccinia Virus protein VP39"/>
    <property type="match status" value="1"/>
</dbReference>
<dbReference type="InterPro" id="IPR002942">
    <property type="entry name" value="S4_RNA-bd"/>
</dbReference>
<organism evidence="5 6">
    <name type="scientific">Lachnospira pectinoschiza</name>
    <dbReference type="NCBI Taxonomy" id="28052"/>
    <lineage>
        <taxon>Bacteria</taxon>
        <taxon>Bacillati</taxon>
        <taxon>Bacillota</taxon>
        <taxon>Clostridia</taxon>
        <taxon>Lachnospirales</taxon>
        <taxon>Lachnospiraceae</taxon>
        <taxon>Lachnospira</taxon>
    </lineage>
</organism>
<feature type="domain" description="RNA-binding S4" evidence="4">
    <location>
        <begin position="4"/>
        <end position="69"/>
    </location>
</feature>
<evidence type="ECO:0000313" key="6">
    <source>
        <dbReference type="Proteomes" id="UP000187651"/>
    </source>
</evidence>
<evidence type="ECO:0000259" key="4">
    <source>
        <dbReference type="SMART" id="SM00363"/>
    </source>
</evidence>
<evidence type="ECO:0000256" key="3">
    <source>
        <dbReference type="PROSITE-ProRule" id="PRU00182"/>
    </source>
</evidence>
<dbReference type="EMBL" id="FNHZ01000002">
    <property type="protein sequence ID" value="SDM73416.1"/>
    <property type="molecule type" value="Genomic_DNA"/>
</dbReference>
<comment type="similarity">
    <text evidence="2">Belongs to the TlyA family.</text>
</comment>
<dbReference type="SUPFAM" id="SSF53335">
    <property type="entry name" value="S-adenosyl-L-methionine-dependent methyltransferases"/>
    <property type="match status" value="1"/>
</dbReference>
<dbReference type="SMART" id="SM00363">
    <property type="entry name" value="S4"/>
    <property type="match status" value="1"/>
</dbReference>
<dbReference type="AlphaFoldDB" id="A0A1G9VMT5"/>
<keyword evidence="5" id="KW-0489">Methyltransferase</keyword>
<dbReference type="NCBIfam" id="TIGR00478">
    <property type="entry name" value="tly"/>
    <property type="match status" value="1"/>
</dbReference>
<evidence type="ECO:0000256" key="1">
    <source>
        <dbReference type="ARBA" id="ARBA00022884"/>
    </source>
</evidence>
<dbReference type="Pfam" id="PF01728">
    <property type="entry name" value="FtsJ"/>
    <property type="match status" value="1"/>
</dbReference>
<dbReference type="GO" id="GO:0003723">
    <property type="term" value="F:RNA binding"/>
    <property type="evidence" value="ECO:0007669"/>
    <property type="project" value="UniProtKB-KW"/>
</dbReference>
<dbReference type="InterPro" id="IPR029063">
    <property type="entry name" value="SAM-dependent_MTases_sf"/>
</dbReference>
<evidence type="ECO:0000256" key="2">
    <source>
        <dbReference type="ARBA" id="ARBA00029460"/>
    </source>
</evidence>
<dbReference type="CDD" id="cd00165">
    <property type="entry name" value="S4"/>
    <property type="match status" value="1"/>
</dbReference>
<dbReference type="PANTHER" id="PTHR32319">
    <property type="entry name" value="BACTERIAL HEMOLYSIN-LIKE PROTEIN"/>
    <property type="match status" value="1"/>
</dbReference>
<keyword evidence="5" id="KW-0808">Transferase</keyword>
<dbReference type="InterPro" id="IPR004538">
    <property type="entry name" value="Hemolysin_A/TlyA"/>
</dbReference>
<protein>
    <submittedName>
        <fullName evidence="5">23S rRNA (Cytidine1920-2'-O)/16S rRNA (Cytidine1409-2'-O)-methyltransferase</fullName>
    </submittedName>
</protein>
<dbReference type="InterPro" id="IPR036986">
    <property type="entry name" value="S4_RNA-bd_sf"/>
</dbReference>
<dbReference type="PIRSF" id="PIRSF005578">
    <property type="entry name" value="TlyA"/>
    <property type="match status" value="1"/>
</dbReference>
<accession>A0A1G9VMT5</accession>
<evidence type="ECO:0000313" key="5">
    <source>
        <dbReference type="EMBL" id="SDM73416.1"/>
    </source>
</evidence>
<dbReference type="Proteomes" id="UP000187651">
    <property type="component" value="Unassembled WGS sequence"/>
</dbReference>
<dbReference type="Gene3D" id="3.10.290.10">
    <property type="entry name" value="RNA-binding S4 domain"/>
    <property type="match status" value="1"/>
</dbReference>
<dbReference type="RefSeq" id="WP_027430700.1">
    <property type="nucleotide sequence ID" value="NZ_FNHZ01000002.1"/>
</dbReference>
<dbReference type="GO" id="GO:0032259">
    <property type="term" value="P:methylation"/>
    <property type="evidence" value="ECO:0007669"/>
    <property type="project" value="UniProtKB-KW"/>
</dbReference>
<dbReference type="GO" id="GO:0008168">
    <property type="term" value="F:methyltransferase activity"/>
    <property type="evidence" value="ECO:0007669"/>
    <property type="project" value="UniProtKB-KW"/>
</dbReference>
<keyword evidence="1 3" id="KW-0694">RNA-binding</keyword>
<sequence>MAKERLDVLLVKRNLAPSREKAKSIIMAGIVYVDGQKEDKAGTTFAETVNIEVRGNTLKYVSRGGLKLEKAMENFDVTPNGKVCMDIGSSTGGFTDCMLQNGAVKVYAVDVGHGQLAWKLRNDERVVCMEKTNIRYVTPEDIDDKIQLASCDVSFISLTKVLGPAKELLADDGQMVCLIKPQFEAGREQVGKHGVVRDKSVHESVIKMVADFAISIGFECLALDFSPVKGPEGNIEYLIHLQKHTEGSYEEMPFNISDVVNAAHDSLDK</sequence>
<reference evidence="6" key="1">
    <citation type="submission" date="2016-10" db="EMBL/GenBank/DDBJ databases">
        <authorList>
            <person name="Varghese N."/>
            <person name="Submissions S."/>
        </authorList>
    </citation>
    <scope>NUCLEOTIDE SEQUENCE [LARGE SCALE GENOMIC DNA]</scope>
    <source>
        <strain evidence="6">M83</strain>
    </source>
</reference>
<keyword evidence="6" id="KW-1185">Reference proteome</keyword>
<name>A0A1G9VMT5_9FIRM</name>
<gene>
    <name evidence="5" type="ORF">SAMN05216544_1015</name>
</gene>
<dbReference type="OrthoDB" id="9784736at2"/>
<dbReference type="InterPro" id="IPR047048">
    <property type="entry name" value="TlyA"/>
</dbReference>
<dbReference type="PANTHER" id="PTHR32319:SF0">
    <property type="entry name" value="BACTERIAL HEMOLYSIN-LIKE PROTEIN"/>
    <property type="match status" value="1"/>
</dbReference>
<dbReference type="SUPFAM" id="SSF55174">
    <property type="entry name" value="Alpha-L RNA-binding motif"/>
    <property type="match status" value="1"/>
</dbReference>
<dbReference type="PROSITE" id="PS50889">
    <property type="entry name" value="S4"/>
    <property type="match status" value="1"/>
</dbReference>
<dbReference type="Pfam" id="PF01479">
    <property type="entry name" value="S4"/>
    <property type="match status" value="1"/>
</dbReference>